<evidence type="ECO:0000313" key="2">
    <source>
        <dbReference type="Proteomes" id="UP001157502"/>
    </source>
</evidence>
<gene>
    <name evidence="1" type="ORF">DPEC_G00354800</name>
</gene>
<dbReference type="EMBL" id="CM055764">
    <property type="protein sequence ID" value="KAJ7984434.1"/>
    <property type="molecule type" value="Genomic_DNA"/>
</dbReference>
<proteinExistence type="predicted"/>
<sequence length="493" mass="57463">MDSTEEGQMETVDEDQAWSRENQKKLLGRIQKNINAAEKKSVYTKGERMLAWDKVAFHPYTSEMCQKKWKEVSQKIRKMRCLSELVAEAEAALENPFQGQNSKIHPDIPKRPTAPNSIFAKENFQTFKKTHAEMTNAELFTILNKKYTALPEHKKAKYIEIFHNEQNMYAKAMSRISNEYSGVNKARRDRFKKGKGPLTPRGLWYRHERKMFLQANPDAKGESIRQSIESKMRWSQLPKIEKVKWIRLSLEQEEVQGDEDPEGQGNPKEKTRLSKNERLLMDLADGKPDKPPRNGYNLFCAEQRGVIEGKGIHMDQYTVVCSQLWKTLSTSEKEDYQRRCKKLKKEYRINMNRYLCSLSDTEQQRLLLDYKRNMQASTSTTQRRRKRKLEDESSKPSVRLRKKLAKQDKECYQSVAPKRTKEHEKCVIVNIQGMTMKKGRTSDSEDEELEGDVNTSSEDDEDSEEEEEEDDDEDMTDKENQSGSSCSSSSEEN</sequence>
<dbReference type="Proteomes" id="UP001157502">
    <property type="component" value="Chromosome 37"/>
</dbReference>
<evidence type="ECO:0000313" key="1">
    <source>
        <dbReference type="EMBL" id="KAJ7984434.1"/>
    </source>
</evidence>
<name>A0ACC2EZA8_DALPE</name>
<reference evidence="1" key="1">
    <citation type="submission" date="2021-05" db="EMBL/GenBank/DDBJ databases">
        <authorList>
            <person name="Pan Q."/>
            <person name="Jouanno E."/>
            <person name="Zahm M."/>
            <person name="Klopp C."/>
            <person name="Cabau C."/>
            <person name="Louis A."/>
            <person name="Berthelot C."/>
            <person name="Parey E."/>
            <person name="Roest Crollius H."/>
            <person name="Montfort J."/>
            <person name="Robinson-Rechavi M."/>
            <person name="Bouchez O."/>
            <person name="Lampietro C."/>
            <person name="Lopez Roques C."/>
            <person name="Donnadieu C."/>
            <person name="Postlethwait J."/>
            <person name="Bobe J."/>
            <person name="Dillon D."/>
            <person name="Chandos A."/>
            <person name="von Hippel F."/>
            <person name="Guiguen Y."/>
        </authorList>
    </citation>
    <scope>NUCLEOTIDE SEQUENCE</scope>
    <source>
        <strain evidence="1">YG-Jan2019</strain>
    </source>
</reference>
<comment type="caution">
    <text evidence="1">The sequence shown here is derived from an EMBL/GenBank/DDBJ whole genome shotgun (WGS) entry which is preliminary data.</text>
</comment>
<protein>
    <submittedName>
        <fullName evidence="1">Uncharacterized protein</fullName>
    </submittedName>
</protein>
<keyword evidence="2" id="KW-1185">Reference proteome</keyword>
<organism evidence="1 2">
    <name type="scientific">Dallia pectoralis</name>
    <name type="common">Alaska blackfish</name>
    <dbReference type="NCBI Taxonomy" id="75939"/>
    <lineage>
        <taxon>Eukaryota</taxon>
        <taxon>Metazoa</taxon>
        <taxon>Chordata</taxon>
        <taxon>Craniata</taxon>
        <taxon>Vertebrata</taxon>
        <taxon>Euteleostomi</taxon>
        <taxon>Actinopterygii</taxon>
        <taxon>Neopterygii</taxon>
        <taxon>Teleostei</taxon>
        <taxon>Protacanthopterygii</taxon>
        <taxon>Esociformes</taxon>
        <taxon>Umbridae</taxon>
        <taxon>Dallia</taxon>
    </lineage>
</organism>
<accession>A0ACC2EZA8</accession>